<dbReference type="InterPro" id="IPR034660">
    <property type="entry name" value="DinB/YfiT-like"/>
</dbReference>
<name>A0A1H7XKI5_9BACT</name>
<reference evidence="2 3" key="1">
    <citation type="submission" date="2016-10" db="EMBL/GenBank/DDBJ databases">
        <authorList>
            <person name="de Groot N.N."/>
        </authorList>
    </citation>
    <scope>NUCLEOTIDE SEQUENCE [LARGE SCALE GENOMIC DNA]</scope>
    <source>
        <strain evidence="2 3">DSM 21039</strain>
    </source>
</reference>
<evidence type="ECO:0000259" key="1">
    <source>
        <dbReference type="Pfam" id="PF12867"/>
    </source>
</evidence>
<dbReference type="RefSeq" id="WP_089914566.1">
    <property type="nucleotide sequence ID" value="NZ_FOBB01000004.1"/>
</dbReference>
<dbReference type="Pfam" id="PF12867">
    <property type="entry name" value="DinB_2"/>
    <property type="match status" value="1"/>
</dbReference>
<dbReference type="EMBL" id="FOBB01000004">
    <property type="protein sequence ID" value="SEM34281.1"/>
    <property type="molecule type" value="Genomic_DNA"/>
</dbReference>
<dbReference type="Proteomes" id="UP000198984">
    <property type="component" value="Unassembled WGS sequence"/>
</dbReference>
<gene>
    <name evidence="2" type="ORF">SAMN04488505_104109</name>
</gene>
<protein>
    <submittedName>
        <fullName evidence="2">DinB superfamily protein</fullName>
    </submittedName>
</protein>
<sequence length="175" mass="20248">MLKIGRPNADDAPAWYPYFFNLAPGDDLIAALQHNKQQMLDLISSIPVSKEDFRYAEDKWTVKQVFIHLADDERYYAYKAFCYSRQIDVDLEVPPAGDTYPKDFNAANRTLADIRDELITIRDATISLFSSMTPAMLDFKDFPDKKIIYSARSLGWMAVGHNQHHCNFIREKYLV</sequence>
<dbReference type="AlphaFoldDB" id="A0A1H7XKI5"/>
<dbReference type="SUPFAM" id="SSF109854">
    <property type="entry name" value="DinB/YfiT-like putative metalloenzymes"/>
    <property type="match status" value="1"/>
</dbReference>
<dbReference type="OrthoDB" id="9793216at2"/>
<feature type="domain" description="DinB-like" evidence="1">
    <location>
        <begin position="32"/>
        <end position="169"/>
    </location>
</feature>
<keyword evidence="3" id="KW-1185">Reference proteome</keyword>
<proteinExistence type="predicted"/>
<organism evidence="2 3">
    <name type="scientific">Chitinophaga rupis</name>
    <dbReference type="NCBI Taxonomy" id="573321"/>
    <lineage>
        <taxon>Bacteria</taxon>
        <taxon>Pseudomonadati</taxon>
        <taxon>Bacteroidota</taxon>
        <taxon>Chitinophagia</taxon>
        <taxon>Chitinophagales</taxon>
        <taxon>Chitinophagaceae</taxon>
        <taxon>Chitinophaga</taxon>
    </lineage>
</organism>
<dbReference type="InterPro" id="IPR024775">
    <property type="entry name" value="DinB-like"/>
</dbReference>
<evidence type="ECO:0000313" key="2">
    <source>
        <dbReference type="EMBL" id="SEM34281.1"/>
    </source>
</evidence>
<dbReference type="STRING" id="573321.SAMN04488505_104109"/>
<dbReference type="Gene3D" id="1.20.120.450">
    <property type="entry name" value="dinb family like domain"/>
    <property type="match status" value="1"/>
</dbReference>
<accession>A0A1H7XKI5</accession>
<evidence type="ECO:0000313" key="3">
    <source>
        <dbReference type="Proteomes" id="UP000198984"/>
    </source>
</evidence>